<keyword evidence="3" id="KW-0539">Nucleus</keyword>
<dbReference type="EMBL" id="MU001631">
    <property type="protein sequence ID" value="KAF2487824.1"/>
    <property type="molecule type" value="Genomic_DNA"/>
</dbReference>
<evidence type="ECO:0000256" key="2">
    <source>
        <dbReference type="ARBA" id="ARBA00023163"/>
    </source>
</evidence>
<dbReference type="GO" id="GO:0005634">
    <property type="term" value="C:nucleus"/>
    <property type="evidence" value="ECO:0007669"/>
    <property type="project" value="UniProtKB-SubCell"/>
</dbReference>
<dbReference type="InterPro" id="IPR015943">
    <property type="entry name" value="WD40/YVTN_repeat-like_dom_sf"/>
</dbReference>
<evidence type="ECO:0000313" key="6">
    <source>
        <dbReference type="Proteomes" id="UP000799767"/>
    </source>
</evidence>
<gene>
    <name evidence="5" type="ORF">BDY17DRAFT_320339</name>
</gene>
<feature type="compositionally biased region" description="Acidic residues" evidence="4">
    <location>
        <begin position="42"/>
        <end position="89"/>
    </location>
</feature>
<dbReference type="InterPro" id="IPR036322">
    <property type="entry name" value="WD40_repeat_dom_sf"/>
</dbReference>
<dbReference type="PANTHER" id="PTHR15052">
    <property type="entry name" value="RNA POLYMERASE III TRANSCRIPTION INITIATION FACTOR COMPLEX SUBUNIT"/>
    <property type="match status" value="1"/>
</dbReference>
<dbReference type="RefSeq" id="XP_033594393.1">
    <property type="nucleotide sequence ID" value="XM_033736430.1"/>
</dbReference>
<organism evidence="5 6">
    <name type="scientific">Neohortaea acidophila</name>
    <dbReference type="NCBI Taxonomy" id="245834"/>
    <lineage>
        <taxon>Eukaryota</taxon>
        <taxon>Fungi</taxon>
        <taxon>Dikarya</taxon>
        <taxon>Ascomycota</taxon>
        <taxon>Pezizomycotina</taxon>
        <taxon>Dothideomycetes</taxon>
        <taxon>Dothideomycetidae</taxon>
        <taxon>Mycosphaerellales</taxon>
        <taxon>Teratosphaeriaceae</taxon>
        <taxon>Neohortaea</taxon>
    </lineage>
</organism>
<comment type="subcellular location">
    <subcellularLocation>
        <location evidence="1">Nucleus</location>
    </subcellularLocation>
</comment>
<sequence length="725" mass="79740">MKRRSATQSTPRKRYTNDPFEGVEELQETAPSDEEIARPEREEDDDDDDSADEFQGAADDDEEEFADEEPMSGMEDDLLDDDDANDDDLSTPKRKAARRNSRSKFTTADFTPTISRPRTQRPKASPSAVRTYIRGIEDGIPQKLAKAKRKLLLYGPDERDTGPVEQAKLKWEFDPTLPSAKVDRDGRGGMQRSFFLNDGDWARERLRWDDWWEGPDGEEAFMTRQSTWDLEEDEALIYMPQAPEDGIRVLLGPFQNQQEFEIPTGGSLGLSIPWNDTTQAGLQPVNSRTRSGYLLNLGAKVQCLDWAPNQKGKGQYLAVAVAGERFAPDFTTSAAFTPSLPEESAVQIWRFQSTEYGLFDQHVAPHLETVLCNDWGAAKVLKWSPVPDGVSNGDAVGLLAGIWADGFVRVLRVAQRSSSGQDTIFQRIEEAAFASRPPNTVCTCLTWISSVRLAAGCANGCIAVWDLDTPIDAEAATNARPAIYSAVAPTYILSIVSCAPSRPNLLLTSSMSGYIAMSDLSRAAQSLASPAATVLSNRTRVGAPLIVWHDYAQIGLHVDEGYVLRGSSIRRIFSTTALAKYRSSAICLATSACHPFVLVGCAGGEVVASNPMRRMLEGKAGIWQQVWFSHEWKREARDDDVEEDSADEEEGGLSRMLEGFKAERAMLNSIDRNAANTQEGTLFATIYEEKSAVTALAWNPNLAVGGWAAAGMGNGLLRVQDLGLR</sequence>
<feature type="compositionally biased region" description="Acidic residues" evidence="4">
    <location>
        <begin position="21"/>
        <end position="34"/>
    </location>
</feature>
<dbReference type="SUPFAM" id="SSF50978">
    <property type="entry name" value="WD40 repeat-like"/>
    <property type="match status" value="1"/>
</dbReference>
<keyword evidence="6" id="KW-1185">Reference proteome</keyword>
<evidence type="ECO:0000256" key="3">
    <source>
        <dbReference type="ARBA" id="ARBA00023242"/>
    </source>
</evidence>
<dbReference type="PANTHER" id="PTHR15052:SF2">
    <property type="entry name" value="GENERAL TRANSCRIPTION FACTOR 3C POLYPEPTIDE 2"/>
    <property type="match status" value="1"/>
</dbReference>
<feature type="region of interest" description="Disordered" evidence="4">
    <location>
        <begin position="1"/>
        <end position="128"/>
    </location>
</feature>
<reference evidence="5" key="1">
    <citation type="journal article" date="2020" name="Stud. Mycol.">
        <title>101 Dothideomycetes genomes: a test case for predicting lifestyles and emergence of pathogens.</title>
        <authorList>
            <person name="Haridas S."/>
            <person name="Albert R."/>
            <person name="Binder M."/>
            <person name="Bloem J."/>
            <person name="Labutti K."/>
            <person name="Salamov A."/>
            <person name="Andreopoulos B."/>
            <person name="Baker S."/>
            <person name="Barry K."/>
            <person name="Bills G."/>
            <person name="Bluhm B."/>
            <person name="Cannon C."/>
            <person name="Castanera R."/>
            <person name="Culley D."/>
            <person name="Daum C."/>
            <person name="Ezra D."/>
            <person name="Gonzalez J."/>
            <person name="Henrissat B."/>
            <person name="Kuo A."/>
            <person name="Liang C."/>
            <person name="Lipzen A."/>
            <person name="Lutzoni F."/>
            <person name="Magnuson J."/>
            <person name="Mondo S."/>
            <person name="Nolan M."/>
            <person name="Ohm R."/>
            <person name="Pangilinan J."/>
            <person name="Park H.-J."/>
            <person name="Ramirez L."/>
            <person name="Alfaro M."/>
            <person name="Sun H."/>
            <person name="Tritt A."/>
            <person name="Yoshinaga Y."/>
            <person name="Zwiers L.-H."/>
            <person name="Turgeon B."/>
            <person name="Goodwin S."/>
            <person name="Spatafora J."/>
            <person name="Crous P."/>
            <person name="Grigoriev I."/>
        </authorList>
    </citation>
    <scope>NUCLEOTIDE SEQUENCE</scope>
    <source>
        <strain evidence="5">CBS 113389</strain>
    </source>
</reference>
<dbReference type="GeneID" id="54477432"/>
<dbReference type="GO" id="GO:0006383">
    <property type="term" value="P:transcription by RNA polymerase III"/>
    <property type="evidence" value="ECO:0007669"/>
    <property type="project" value="TreeGrafter"/>
</dbReference>
<feature type="compositionally biased region" description="Basic residues" evidence="4">
    <location>
        <begin position="92"/>
        <end position="102"/>
    </location>
</feature>
<keyword evidence="2" id="KW-0804">Transcription</keyword>
<evidence type="ECO:0000313" key="5">
    <source>
        <dbReference type="EMBL" id="KAF2487824.1"/>
    </source>
</evidence>
<proteinExistence type="predicted"/>
<name>A0A6A6Q750_9PEZI</name>
<evidence type="ECO:0000256" key="1">
    <source>
        <dbReference type="ARBA" id="ARBA00004123"/>
    </source>
</evidence>
<feature type="compositionally biased region" description="Polar residues" evidence="4">
    <location>
        <begin position="1"/>
        <end position="10"/>
    </location>
</feature>
<evidence type="ECO:0000256" key="4">
    <source>
        <dbReference type="SAM" id="MobiDB-lite"/>
    </source>
</evidence>
<protein>
    <recommendedName>
        <fullName evidence="7">WD40-repeat-containing domain protein</fullName>
    </recommendedName>
</protein>
<accession>A0A6A6Q750</accession>
<dbReference type="AlphaFoldDB" id="A0A6A6Q750"/>
<dbReference type="OrthoDB" id="4703at2759"/>
<dbReference type="GO" id="GO:0000127">
    <property type="term" value="C:transcription factor TFIIIC complex"/>
    <property type="evidence" value="ECO:0007669"/>
    <property type="project" value="TreeGrafter"/>
</dbReference>
<evidence type="ECO:0008006" key="7">
    <source>
        <dbReference type="Google" id="ProtNLM"/>
    </source>
</evidence>
<dbReference type="Proteomes" id="UP000799767">
    <property type="component" value="Unassembled WGS sequence"/>
</dbReference>
<dbReference type="Gene3D" id="2.130.10.10">
    <property type="entry name" value="YVTN repeat-like/Quinoprotein amine dehydrogenase"/>
    <property type="match status" value="1"/>
</dbReference>
<dbReference type="InterPro" id="IPR052416">
    <property type="entry name" value="GTF3C_component"/>
</dbReference>
<feature type="compositionally biased region" description="Polar residues" evidence="4">
    <location>
        <begin position="105"/>
        <end position="117"/>
    </location>
</feature>